<dbReference type="Proteomes" id="UP000002064">
    <property type="component" value="Chromosome"/>
</dbReference>
<keyword evidence="4" id="KW-1185">Reference proteome</keyword>
<dbReference type="InterPro" id="IPR037284">
    <property type="entry name" value="SUF_FeS_clus_asmbl_SufBD_sf"/>
</dbReference>
<gene>
    <name evidence="3" type="ordered locus">Tmath_2205</name>
</gene>
<dbReference type="Pfam" id="PF01458">
    <property type="entry name" value="SUFBD_core"/>
    <property type="match status" value="1"/>
</dbReference>
<dbReference type="InterPro" id="IPR000825">
    <property type="entry name" value="SUF_FeS_clus_asmbl_SufBD_core"/>
</dbReference>
<dbReference type="SUPFAM" id="SSF101960">
    <property type="entry name" value="Stabilizer of iron transporter SufD"/>
    <property type="match status" value="1"/>
</dbReference>
<dbReference type="PANTHER" id="PTHR43575:SF1">
    <property type="entry name" value="PROTEIN ABCI7, CHLOROPLASTIC"/>
    <property type="match status" value="1"/>
</dbReference>
<dbReference type="PANTHER" id="PTHR43575">
    <property type="entry name" value="PROTEIN ABCI7, CHLOROPLASTIC"/>
    <property type="match status" value="1"/>
</dbReference>
<feature type="domain" description="SUF system FeS cluster assembly SufBD core" evidence="2">
    <location>
        <begin position="91"/>
        <end position="320"/>
    </location>
</feature>
<comment type="similarity">
    <text evidence="1">Belongs to the iron-sulfur cluster assembly SufBD family.</text>
</comment>
<evidence type="ECO:0000256" key="1">
    <source>
        <dbReference type="ARBA" id="ARBA00043967"/>
    </source>
</evidence>
<dbReference type="InterPro" id="IPR011542">
    <property type="entry name" value="SUF_FeS_clus_asmbl_SufD"/>
</dbReference>
<evidence type="ECO:0000259" key="2">
    <source>
        <dbReference type="Pfam" id="PF01458"/>
    </source>
</evidence>
<name>A0ABN3Z685_THEM3</name>
<evidence type="ECO:0000313" key="4">
    <source>
        <dbReference type="Proteomes" id="UP000002064"/>
    </source>
</evidence>
<dbReference type="InterPro" id="IPR055346">
    <property type="entry name" value="Fe-S_cluster_assembly_SufBD"/>
</dbReference>
<dbReference type="NCBIfam" id="TIGR01981">
    <property type="entry name" value="sufD"/>
    <property type="match status" value="1"/>
</dbReference>
<organism evidence="3 4">
    <name type="scientific">Thermoanaerobacter mathranii subsp. mathranii (strain DSM 11426 / CCUG 53645 / CIP 108742 / A3)</name>
    <dbReference type="NCBI Taxonomy" id="583358"/>
    <lineage>
        <taxon>Bacteria</taxon>
        <taxon>Bacillati</taxon>
        <taxon>Bacillota</taxon>
        <taxon>Clostridia</taxon>
        <taxon>Thermoanaerobacterales</taxon>
        <taxon>Thermoanaerobacteraceae</taxon>
        <taxon>Thermoanaerobacter</taxon>
    </lineage>
</organism>
<dbReference type="RefSeq" id="WP_013151003.1">
    <property type="nucleotide sequence ID" value="NC_014209.1"/>
</dbReference>
<dbReference type="EMBL" id="CP002032">
    <property type="protein sequence ID" value="ADH61871.1"/>
    <property type="molecule type" value="Genomic_DNA"/>
</dbReference>
<reference evidence="3 4" key="1">
    <citation type="submission" date="2010-05" db="EMBL/GenBank/DDBJ databases">
        <title>Complete sequence of Thermoanaerobacter mathranii subsp. mathranii mathranii str. A3.</title>
        <authorList>
            <consortium name="US DOE Joint Genome Institute"/>
            <person name="Lucas S."/>
            <person name="Copeland A."/>
            <person name="Lapidus A."/>
            <person name="Cheng J.-F."/>
            <person name="Bruce D."/>
            <person name="Goodwin L."/>
            <person name="Pitluck S."/>
            <person name="Held B."/>
            <person name="Detter J.C."/>
            <person name="Han C."/>
            <person name="Tapia R."/>
            <person name="Land M."/>
            <person name="Hauser L."/>
            <person name="Kyrpides N."/>
            <person name="Mikhailova N."/>
            <person name="Zhou J."/>
            <person name="Hemme C."/>
            <person name="Woyke T."/>
        </authorList>
    </citation>
    <scope>NUCLEOTIDE SEQUENCE [LARGE SCALE GENOMIC DNA]</scope>
    <source>
        <strain evidence="3 4">A3</strain>
    </source>
</reference>
<protein>
    <submittedName>
        <fullName evidence="3">SufBD protein</fullName>
    </submittedName>
</protein>
<accession>A0ABN3Z685</accession>
<evidence type="ECO:0000313" key="3">
    <source>
        <dbReference type="EMBL" id="ADH61871.1"/>
    </source>
</evidence>
<proteinExistence type="inferred from homology"/>
<sequence>MWKRVNIEKIKVPSYKEYTLAVVKDSSQDTVKIKKIKDLHHLPIETLISANKTFGIDDKFVNMVKTLYNTGFYIKTFQNTSVEKPIVVDYITDEQNDTLIDYNIVEIEANSSATVVFDYNSGAHGFHNGITEVIAKEGATVNIVKIQRLGNEFNDFDNNLVIVGKDATVNWSNVVIGAKMSTFDVTVYLDEIGATFISKSIFLGVDSQKYDMAYKVYHQAPKSTSSVDLKGALKGSAEATFIGNIDIKKGAKKAKAEENETVLLLDKTVKSVTIPALYCGEDDVVAKHSASAGQIDEDKLYYVMSRGFSFEEARLLMVQAILNPVIDLIPYDPVKEIIIRGHIGRKIIK</sequence>